<protein>
    <submittedName>
        <fullName evidence="6">FOLR2-like protein</fullName>
    </submittedName>
</protein>
<name>A0ABY7D7P9_MYAAR</name>
<comment type="similarity">
    <text evidence="1">Belongs to the folate receptor family.</text>
</comment>
<accession>A0ABY7D7P9</accession>
<dbReference type="PANTHER" id="PTHR10517:SF14">
    <property type="entry name" value="FOLATE RECEPTOR 1-RELATED"/>
    <property type="match status" value="1"/>
</dbReference>
<evidence type="ECO:0000313" key="7">
    <source>
        <dbReference type="Proteomes" id="UP001164746"/>
    </source>
</evidence>
<dbReference type="EMBL" id="CP111012">
    <property type="protein sequence ID" value="WAQ93687.1"/>
    <property type="molecule type" value="Genomic_DNA"/>
</dbReference>
<evidence type="ECO:0000256" key="1">
    <source>
        <dbReference type="ARBA" id="ARBA00007932"/>
    </source>
</evidence>
<proteinExistence type="inferred from homology"/>
<evidence type="ECO:0000259" key="5">
    <source>
        <dbReference type="Pfam" id="PF03024"/>
    </source>
</evidence>
<dbReference type="Proteomes" id="UP001164746">
    <property type="component" value="Chromosome 1"/>
</dbReference>
<feature type="chain" id="PRO_5046998257" evidence="4">
    <location>
        <begin position="23"/>
        <end position="230"/>
    </location>
</feature>
<keyword evidence="3" id="KW-1015">Disulfide bond</keyword>
<keyword evidence="2 4" id="KW-0732">Signal</keyword>
<feature type="signal peptide" evidence="4">
    <location>
        <begin position="1"/>
        <end position="22"/>
    </location>
</feature>
<sequence length="230" mass="26429">MSCLMQTACLLLVFLTTNCVLAKDHDDYLNTCIDAENHKDVPGPEPDLHGQCAPWRDRACCAVNTTKGFHAQDVWLGFTWNHCEGHMLSDSCRQWFLKDLCFYECSPNVGPWIIERPIRIRNERFTNVPFCASQCNSWWAACSTDFTCWNDWGKGFNYSTGVNTCPSGTVCRPFHTVWPSAENFCEHIWDHSFRVVPDDQPCFKIDYTGRNPNDAVANYYFQNHQGNIFG</sequence>
<evidence type="ECO:0000313" key="6">
    <source>
        <dbReference type="EMBL" id="WAQ93687.1"/>
    </source>
</evidence>
<keyword evidence="7" id="KW-1185">Reference proteome</keyword>
<gene>
    <name evidence="6" type="ORF">MAR_006158</name>
</gene>
<evidence type="ECO:0000256" key="3">
    <source>
        <dbReference type="ARBA" id="ARBA00023157"/>
    </source>
</evidence>
<evidence type="ECO:0000256" key="2">
    <source>
        <dbReference type="ARBA" id="ARBA00022729"/>
    </source>
</evidence>
<feature type="domain" description="Folate receptor-like" evidence="5">
    <location>
        <begin position="31"/>
        <end position="203"/>
    </location>
</feature>
<reference evidence="6" key="1">
    <citation type="submission" date="2022-11" db="EMBL/GenBank/DDBJ databases">
        <title>Centuries of genome instability and evolution in soft-shell clam transmissible cancer (bioRxiv).</title>
        <authorList>
            <person name="Hart S.F.M."/>
            <person name="Yonemitsu M.A."/>
            <person name="Giersch R.M."/>
            <person name="Beal B.F."/>
            <person name="Arriagada G."/>
            <person name="Davis B.W."/>
            <person name="Ostrander E.A."/>
            <person name="Goff S.P."/>
            <person name="Metzger M.J."/>
        </authorList>
    </citation>
    <scope>NUCLEOTIDE SEQUENCE</scope>
    <source>
        <strain evidence="6">MELC-2E11</strain>
        <tissue evidence="6">Siphon/mantle</tissue>
    </source>
</reference>
<evidence type="ECO:0000256" key="4">
    <source>
        <dbReference type="SAM" id="SignalP"/>
    </source>
</evidence>
<dbReference type="InterPro" id="IPR018143">
    <property type="entry name" value="Folate_rcpt-like"/>
</dbReference>
<dbReference type="PANTHER" id="PTHR10517">
    <property type="entry name" value="FOLATE RECEPTOR"/>
    <property type="match status" value="1"/>
</dbReference>
<dbReference type="InterPro" id="IPR004269">
    <property type="entry name" value="Folate_rcpt"/>
</dbReference>
<dbReference type="Pfam" id="PF03024">
    <property type="entry name" value="Folate_rec"/>
    <property type="match status" value="1"/>
</dbReference>
<organism evidence="6 7">
    <name type="scientific">Mya arenaria</name>
    <name type="common">Soft-shell clam</name>
    <dbReference type="NCBI Taxonomy" id="6604"/>
    <lineage>
        <taxon>Eukaryota</taxon>
        <taxon>Metazoa</taxon>
        <taxon>Spiralia</taxon>
        <taxon>Lophotrochozoa</taxon>
        <taxon>Mollusca</taxon>
        <taxon>Bivalvia</taxon>
        <taxon>Autobranchia</taxon>
        <taxon>Heteroconchia</taxon>
        <taxon>Euheterodonta</taxon>
        <taxon>Imparidentia</taxon>
        <taxon>Neoheterodontei</taxon>
        <taxon>Myida</taxon>
        <taxon>Myoidea</taxon>
        <taxon>Myidae</taxon>
        <taxon>Mya</taxon>
    </lineage>
</organism>